<dbReference type="InterPro" id="IPR050570">
    <property type="entry name" value="Cell_wall_metabolism_enzyme"/>
</dbReference>
<name>A0A1U7H7Q0_9CYAN</name>
<protein>
    <recommendedName>
        <fullName evidence="2">M23ase beta-sheet core domain-containing protein</fullName>
    </recommendedName>
</protein>
<evidence type="ECO:0000313" key="3">
    <source>
        <dbReference type="EMBL" id="OKH18397.1"/>
    </source>
</evidence>
<reference evidence="3 4" key="1">
    <citation type="submission" date="2016-11" db="EMBL/GenBank/DDBJ databases">
        <title>Draft Genome Sequences of Nine Cyanobacterial Strains from Diverse Habitats.</title>
        <authorList>
            <person name="Zhu T."/>
            <person name="Hou S."/>
            <person name="Lu X."/>
            <person name="Hess W.R."/>
        </authorList>
    </citation>
    <scope>NUCLEOTIDE SEQUENCE [LARGE SCALE GENOMIC DNA]</scope>
    <source>
        <strain evidence="3 4">NIES-593</strain>
    </source>
</reference>
<feature type="transmembrane region" description="Helical" evidence="1">
    <location>
        <begin position="86"/>
        <end position="104"/>
    </location>
</feature>
<dbReference type="EMBL" id="MRCB01000050">
    <property type="protein sequence ID" value="OKH18397.1"/>
    <property type="molecule type" value="Genomic_DNA"/>
</dbReference>
<organism evidence="3 4">
    <name type="scientific">Hydrococcus rivularis NIES-593</name>
    <dbReference type="NCBI Taxonomy" id="1921803"/>
    <lineage>
        <taxon>Bacteria</taxon>
        <taxon>Bacillati</taxon>
        <taxon>Cyanobacteriota</taxon>
        <taxon>Cyanophyceae</taxon>
        <taxon>Pleurocapsales</taxon>
        <taxon>Hydrococcaceae</taxon>
        <taxon>Hydrococcus</taxon>
    </lineage>
</organism>
<sequence length="316" mass="34560">MIALLIGLQIGLPLALIAWLAIAPPRNFLGVLLQAFVTAITLLAIARMGVWVFPPWWTPYLYGLLFVLSLLIGVRRRKPQRKLPSHWLGWIAVIIFVALGVFVGNEAVQSWAGQFPPPIAAVDLAFPLRDGDYLILNGGSNIRINAHLKTLDESVPRFRAYRGQSYGVDIIKVNPFGLRAKGLVPSDPAAYQIYGESVFAPCSGKIIQAIDGFRDLKVPQVDLVNRAGNYVVLRCSNTDVVLAHLRPQSLSVQAGMTVKVGDCIAEVGNSGASDEPHLHISAQRPGSLIEPFSGDPLPIRFDGRFLVRGDRMIMPQ</sequence>
<keyword evidence="1" id="KW-0472">Membrane</keyword>
<keyword evidence="1" id="KW-1133">Transmembrane helix</keyword>
<dbReference type="CDD" id="cd12797">
    <property type="entry name" value="M23_peptidase"/>
    <property type="match status" value="1"/>
</dbReference>
<comment type="caution">
    <text evidence="3">The sequence shown here is derived from an EMBL/GenBank/DDBJ whole genome shotgun (WGS) entry which is preliminary data.</text>
</comment>
<dbReference type="GO" id="GO:0004222">
    <property type="term" value="F:metalloendopeptidase activity"/>
    <property type="evidence" value="ECO:0007669"/>
    <property type="project" value="TreeGrafter"/>
</dbReference>
<proteinExistence type="predicted"/>
<dbReference type="PANTHER" id="PTHR21666">
    <property type="entry name" value="PEPTIDASE-RELATED"/>
    <property type="match status" value="1"/>
</dbReference>
<gene>
    <name evidence="3" type="ORF">NIES593_22080</name>
</gene>
<feature type="transmembrane region" description="Helical" evidence="1">
    <location>
        <begin position="29"/>
        <end position="50"/>
    </location>
</feature>
<dbReference type="PANTHER" id="PTHR21666:SF285">
    <property type="entry name" value="M23 FAMILY METALLOPEPTIDASE"/>
    <property type="match status" value="1"/>
</dbReference>
<dbReference type="Pfam" id="PF01551">
    <property type="entry name" value="Peptidase_M23"/>
    <property type="match status" value="1"/>
</dbReference>
<dbReference type="AlphaFoldDB" id="A0A1U7H7Q0"/>
<dbReference type="Proteomes" id="UP000186868">
    <property type="component" value="Unassembled WGS sequence"/>
</dbReference>
<accession>A0A1U7H7Q0</accession>
<feature type="transmembrane region" description="Helical" evidence="1">
    <location>
        <begin position="6"/>
        <end position="22"/>
    </location>
</feature>
<dbReference type="SUPFAM" id="SSF51261">
    <property type="entry name" value="Duplicated hybrid motif"/>
    <property type="match status" value="1"/>
</dbReference>
<dbReference type="Gene3D" id="2.70.70.10">
    <property type="entry name" value="Glucose Permease (Domain IIA)"/>
    <property type="match status" value="1"/>
</dbReference>
<dbReference type="InterPro" id="IPR011055">
    <property type="entry name" value="Dup_hybrid_motif"/>
</dbReference>
<dbReference type="InterPro" id="IPR016047">
    <property type="entry name" value="M23ase_b-sheet_dom"/>
</dbReference>
<keyword evidence="1" id="KW-0812">Transmembrane</keyword>
<evidence type="ECO:0000259" key="2">
    <source>
        <dbReference type="Pfam" id="PF01551"/>
    </source>
</evidence>
<evidence type="ECO:0000313" key="4">
    <source>
        <dbReference type="Proteomes" id="UP000186868"/>
    </source>
</evidence>
<dbReference type="STRING" id="1921803.NIES593_22080"/>
<keyword evidence="4" id="KW-1185">Reference proteome</keyword>
<feature type="transmembrane region" description="Helical" evidence="1">
    <location>
        <begin position="56"/>
        <end position="74"/>
    </location>
</feature>
<feature type="domain" description="M23ase beta-sheet core" evidence="2">
    <location>
        <begin position="194"/>
        <end position="291"/>
    </location>
</feature>
<evidence type="ECO:0000256" key="1">
    <source>
        <dbReference type="SAM" id="Phobius"/>
    </source>
</evidence>